<feature type="compositionally biased region" description="Low complexity" evidence="1">
    <location>
        <begin position="41"/>
        <end position="51"/>
    </location>
</feature>
<proteinExistence type="predicted"/>
<reference evidence="3" key="1">
    <citation type="journal article" date="2015" name="Genome Announc.">
        <title>Draft genome sequence of the fungus Penicillium brasilianum MG11.</title>
        <authorList>
            <person name="Horn F."/>
            <person name="Linde J."/>
            <person name="Mattern D.J."/>
            <person name="Walther G."/>
            <person name="Guthke R."/>
            <person name="Brakhage A.A."/>
            <person name="Valiante V."/>
        </authorList>
    </citation>
    <scope>NUCLEOTIDE SEQUENCE [LARGE SCALE GENOMIC DNA]</scope>
    <source>
        <strain evidence="3">MG11</strain>
    </source>
</reference>
<protein>
    <submittedName>
        <fullName evidence="2">Uncharacterized protein</fullName>
    </submittedName>
</protein>
<dbReference type="AlphaFoldDB" id="A0A0F7TVE9"/>
<feature type="region of interest" description="Disordered" evidence="1">
    <location>
        <begin position="1"/>
        <end position="62"/>
    </location>
</feature>
<name>A0A0F7TVE9_PENBI</name>
<accession>A0A0F7TVE9</accession>
<evidence type="ECO:0000313" key="3">
    <source>
        <dbReference type="Proteomes" id="UP000042958"/>
    </source>
</evidence>
<gene>
    <name evidence="2" type="ORF">PMG11_09257</name>
</gene>
<evidence type="ECO:0000313" key="2">
    <source>
        <dbReference type="EMBL" id="CEJ60693.1"/>
    </source>
</evidence>
<evidence type="ECO:0000256" key="1">
    <source>
        <dbReference type="SAM" id="MobiDB-lite"/>
    </source>
</evidence>
<keyword evidence="3" id="KW-1185">Reference proteome</keyword>
<dbReference type="Proteomes" id="UP000042958">
    <property type="component" value="Unassembled WGS sequence"/>
</dbReference>
<sequence>MGGHRRSSARVRSPVPEADEDFAVAHEADQDPAVEEDGTVAPEAEADPAAPGYDKPSLESRV</sequence>
<dbReference type="EMBL" id="CDHK01000009">
    <property type="protein sequence ID" value="CEJ60693.1"/>
    <property type="molecule type" value="Genomic_DNA"/>
</dbReference>
<organism evidence="2 3">
    <name type="scientific">Penicillium brasilianum</name>
    <dbReference type="NCBI Taxonomy" id="104259"/>
    <lineage>
        <taxon>Eukaryota</taxon>
        <taxon>Fungi</taxon>
        <taxon>Dikarya</taxon>
        <taxon>Ascomycota</taxon>
        <taxon>Pezizomycotina</taxon>
        <taxon>Eurotiomycetes</taxon>
        <taxon>Eurotiomycetidae</taxon>
        <taxon>Eurotiales</taxon>
        <taxon>Aspergillaceae</taxon>
        <taxon>Penicillium</taxon>
    </lineage>
</organism>